<dbReference type="Pfam" id="PF00560">
    <property type="entry name" value="LRR_1"/>
    <property type="match status" value="4"/>
</dbReference>
<accession>A0A218WGV8</accession>
<evidence type="ECO:0000256" key="7">
    <source>
        <dbReference type="ARBA" id="ARBA00023180"/>
    </source>
</evidence>
<keyword evidence="7" id="KW-0325">Glycoprotein</keyword>
<dbReference type="SUPFAM" id="SSF56112">
    <property type="entry name" value="Protein kinase-like (PK-like)"/>
    <property type="match status" value="1"/>
</dbReference>
<evidence type="ECO:0000313" key="12">
    <source>
        <dbReference type="Proteomes" id="UP000197138"/>
    </source>
</evidence>
<keyword evidence="3 8" id="KW-0812">Transmembrane</keyword>
<organism evidence="11 12">
    <name type="scientific">Punica granatum</name>
    <name type="common">Pomegranate</name>
    <dbReference type="NCBI Taxonomy" id="22663"/>
    <lineage>
        <taxon>Eukaryota</taxon>
        <taxon>Viridiplantae</taxon>
        <taxon>Streptophyta</taxon>
        <taxon>Embryophyta</taxon>
        <taxon>Tracheophyta</taxon>
        <taxon>Spermatophyta</taxon>
        <taxon>Magnoliopsida</taxon>
        <taxon>eudicotyledons</taxon>
        <taxon>Gunneridae</taxon>
        <taxon>Pentapetalae</taxon>
        <taxon>rosids</taxon>
        <taxon>malvids</taxon>
        <taxon>Myrtales</taxon>
        <taxon>Lythraceae</taxon>
        <taxon>Punica</taxon>
    </lineage>
</organism>
<dbReference type="InterPro" id="IPR032675">
    <property type="entry name" value="LRR_dom_sf"/>
</dbReference>
<keyword evidence="2" id="KW-0433">Leucine-rich repeat</keyword>
<dbReference type="Proteomes" id="UP000515151">
    <property type="component" value="Chromosome 2"/>
</dbReference>
<dbReference type="Gene3D" id="1.10.510.10">
    <property type="entry name" value="Transferase(Phosphotransferase) domain 1"/>
    <property type="match status" value="1"/>
</dbReference>
<feature type="chain" id="PRO_5044568960" evidence="9">
    <location>
        <begin position="25"/>
        <end position="773"/>
    </location>
</feature>
<evidence type="ECO:0000256" key="3">
    <source>
        <dbReference type="ARBA" id="ARBA00022692"/>
    </source>
</evidence>
<protein>
    <submittedName>
        <fullName evidence="14">Probable inactive leucine-rich repeat receptor-like protein kinase At3g03770 isoform X1</fullName>
    </submittedName>
</protein>
<keyword evidence="9" id="KW-0732">Signal</keyword>
<evidence type="ECO:0000256" key="9">
    <source>
        <dbReference type="SAM" id="SignalP"/>
    </source>
</evidence>
<dbReference type="AlphaFoldDB" id="A0A218WGV8"/>
<keyword evidence="6 8" id="KW-0472">Membrane</keyword>
<reference evidence="14" key="4">
    <citation type="submission" date="2025-04" db="UniProtKB">
        <authorList>
            <consortium name="RefSeq"/>
        </authorList>
    </citation>
    <scope>IDENTIFICATION</scope>
    <source>
        <tissue evidence="14">Leaf</tissue>
    </source>
</reference>
<keyword evidence="5 8" id="KW-1133">Transmembrane helix</keyword>
<reference evidence="11" key="2">
    <citation type="submission" date="2017-06" db="EMBL/GenBank/DDBJ databases">
        <title>The pomegranate genome and the genomics of punicalagin biosynthesis.</title>
        <authorList>
            <person name="Xu C."/>
        </authorList>
    </citation>
    <scope>NUCLEOTIDE SEQUENCE [LARGE SCALE GENOMIC DNA]</scope>
    <source>
        <tissue evidence="11">Fresh leaf</tissue>
    </source>
</reference>
<dbReference type="FunFam" id="3.80.10.10:FF:000155">
    <property type="entry name" value="Putative inactive leucine-rich repeat receptor-like protein kinase"/>
    <property type="match status" value="1"/>
</dbReference>
<keyword evidence="13" id="KW-1185">Reference proteome</keyword>
<evidence type="ECO:0000256" key="5">
    <source>
        <dbReference type="ARBA" id="ARBA00022989"/>
    </source>
</evidence>
<feature type="signal peptide" evidence="9">
    <location>
        <begin position="1"/>
        <end position="24"/>
    </location>
</feature>
<proteinExistence type="predicted"/>
<evidence type="ECO:0000256" key="4">
    <source>
        <dbReference type="ARBA" id="ARBA00022737"/>
    </source>
</evidence>
<dbReference type="GO" id="GO:0005524">
    <property type="term" value="F:ATP binding"/>
    <property type="evidence" value="ECO:0007669"/>
    <property type="project" value="InterPro"/>
</dbReference>
<dbReference type="FunFam" id="1.10.510.10:FF:000657">
    <property type="entry name" value="Putative inactive leucine-rich repeat receptor-like protein kinase"/>
    <property type="match status" value="1"/>
</dbReference>
<sequence>MGVSGFIVLVVLSWSLSVIPRTHQLQASQTQVLLQLRKHLEYPPALGAWGNYSGDICSIPSSPHLTLTCEGNSVTELKIMGDKTSKIVDFSGYGVPNQTLSGAFSVDTFVTTLTRLTSLRVLNLVSLGIWGPIPDKIHRLYSLELLDLSSNYFFGPVPGQISRLSRLQILALDGNFLNGTLPGGLDSLSNLTVLSLKNNRLVGPFPPSISRISTLTNIALSKNELSGKLPDLDGLANLHVLDLIDNHFDSELPILPKGLITLLLSRNSLSGSISKQFGELNQLQHLDVSFNLLTGAPPSEIFSLPNISYLDLSSNMLSGPLPGNLHCGSKLGFVDISNNKLVGLLPSCLSTASSDKTVVKFGGNCLSVDGTSQHHESYCKGNGAARKKPFLGIELGVRIAIVGGAALVITIFVLGLICFCRRSHSKRTFVQQHHLPKIRQDNSLTGMGVSSEFLANARFIAEAAKVGTQGSPAHRLFPLEELRDATNYFHPSTLMGEGSTGKLYKGRLESGTHVTIRSLALKRCSIHNLRLRLDWLSKLQHPHLVGLLGHCIDGEDSTARVYLVNEFVPSGNYRTHLSESFPEKVLKWSDRLAILIGVAKAVHFLHTGVIPGSFNNRLKTNNILLDEHRIAKLSDYGMSILTDEIEKLEAKGDGPKSRCSSKKNLEDDVYNFGFILLESLVGPIVTGKGEAFLLNEMASFGSQDGRRRIVDPIVLMTSSQESLTIVISITKKCIHPDPSSRPSFEDVLWNLQYAAQVQAAADAEQRSDATSQS</sequence>
<dbReference type="PANTHER" id="PTHR48056:SF71">
    <property type="entry name" value="LEUCINE-RICH REPEAT PROTEIN KINASE FAMILY PROTEIN"/>
    <property type="match status" value="1"/>
</dbReference>
<dbReference type="InterPro" id="IPR001611">
    <property type="entry name" value="Leu-rich_rpt"/>
</dbReference>
<dbReference type="InterPro" id="IPR050647">
    <property type="entry name" value="Plant_LRR-RLKs"/>
</dbReference>
<dbReference type="GO" id="GO:0016020">
    <property type="term" value="C:membrane"/>
    <property type="evidence" value="ECO:0007669"/>
    <property type="project" value="UniProtKB-SubCell"/>
</dbReference>
<feature type="domain" description="Protein kinase" evidence="10">
    <location>
        <begin position="489"/>
        <end position="754"/>
    </location>
</feature>
<keyword evidence="4" id="KW-0677">Repeat</keyword>
<evidence type="ECO:0000256" key="1">
    <source>
        <dbReference type="ARBA" id="ARBA00004370"/>
    </source>
</evidence>
<reference evidence="12" key="1">
    <citation type="journal article" date="2017" name="Plant J.">
        <title>The pomegranate (Punica granatum L.) genome and the genomics of punicalagin biosynthesis.</title>
        <authorList>
            <person name="Qin G."/>
            <person name="Xu C."/>
            <person name="Ming R."/>
            <person name="Tang H."/>
            <person name="Guyot R."/>
            <person name="Kramer E.M."/>
            <person name="Hu Y."/>
            <person name="Yi X."/>
            <person name="Qi Y."/>
            <person name="Xu X."/>
            <person name="Gao Z."/>
            <person name="Pan H."/>
            <person name="Jian J."/>
            <person name="Tian Y."/>
            <person name="Yue Z."/>
            <person name="Xu Y."/>
        </authorList>
    </citation>
    <scope>NUCLEOTIDE SEQUENCE [LARGE SCALE GENOMIC DNA]</scope>
    <source>
        <strain evidence="12">cv. Dabenzi</strain>
    </source>
</reference>
<dbReference type="EMBL" id="MTKT01004399">
    <property type="protein sequence ID" value="OWM71451.1"/>
    <property type="molecule type" value="Genomic_DNA"/>
</dbReference>
<evidence type="ECO:0000313" key="14">
    <source>
        <dbReference type="RefSeq" id="XP_031383032.1"/>
    </source>
</evidence>
<dbReference type="GeneID" id="116197136"/>
<reference evidence="13" key="3">
    <citation type="journal article" date="2020" name="Plant Biotechnol. J.">
        <title>The pomegranate (Punica granatum L.) draft genome dissects genetic divergence between soft- and hard-seeded cultivars.</title>
        <authorList>
            <person name="Luo X."/>
            <person name="Li H."/>
            <person name="Wu Z."/>
            <person name="Yao W."/>
            <person name="Zhao P."/>
            <person name="Cao D."/>
            <person name="Yu H."/>
            <person name="Li K."/>
            <person name="Poudel K."/>
            <person name="Zhao D."/>
            <person name="Zhang F."/>
            <person name="Xia X."/>
            <person name="Chen L."/>
            <person name="Wang Q."/>
            <person name="Jing D."/>
            <person name="Cao S."/>
        </authorList>
    </citation>
    <scope>NUCLEOTIDE SEQUENCE [LARGE SCALE GENOMIC DNA]</scope>
</reference>
<dbReference type="SUPFAM" id="SSF52058">
    <property type="entry name" value="L domain-like"/>
    <property type="match status" value="1"/>
</dbReference>
<dbReference type="GO" id="GO:0004672">
    <property type="term" value="F:protein kinase activity"/>
    <property type="evidence" value="ECO:0007669"/>
    <property type="project" value="InterPro"/>
</dbReference>
<evidence type="ECO:0000256" key="2">
    <source>
        <dbReference type="ARBA" id="ARBA00022614"/>
    </source>
</evidence>
<dbReference type="InterPro" id="IPR000719">
    <property type="entry name" value="Prot_kinase_dom"/>
</dbReference>
<comment type="subcellular location">
    <subcellularLocation>
        <location evidence="1">Membrane</location>
    </subcellularLocation>
</comment>
<dbReference type="Gene3D" id="3.30.200.20">
    <property type="entry name" value="Phosphorylase Kinase, domain 1"/>
    <property type="match status" value="1"/>
</dbReference>
<dbReference type="Proteomes" id="UP000197138">
    <property type="component" value="Unassembled WGS sequence"/>
</dbReference>
<name>A0A218WGV8_PUNGR</name>
<evidence type="ECO:0000313" key="11">
    <source>
        <dbReference type="EMBL" id="OWM71451.1"/>
    </source>
</evidence>
<dbReference type="Pfam" id="PF07714">
    <property type="entry name" value="PK_Tyr_Ser-Thr"/>
    <property type="match status" value="1"/>
</dbReference>
<dbReference type="OrthoDB" id="676979at2759"/>
<dbReference type="InterPro" id="IPR001245">
    <property type="entry name" value="Ser-Thr/Tyr_kinase_cat_dom"/>
</dbReference>
<evidence type="ECO:0000313" key="13">
    <source>
        <dbReference type="Proteomes" id="UP000515151"/>
    </source>
</evidence>
<evidence type="ECO:0000259" key="10">
    <source>
        <dbReference type="PROSITE" id="PS50011"/>
    </source>
</evidence>
<dbReference type="GO" id="GO:0033612">
    <property type="term" value="F:receptor serine/threonine kinase binding"/>
    <property type="evidence" value="ECO:0007669"/>
    <property type="project" value="TreeGrafter"/>
</dbReference>
<dbReference type="PANTHER" id="PTHR48056">
    <property type="entry name" value="LRR RECEPTOR-LIKE SERINE/THREONINE-PROTEIN KINASE-RELATED"/>
    <property type="match status" value="1"/>
</dbReference>
<evidence type="ECO:0000256" key="8">
    <source>
        <dbReference type="SAM" id="Phobius"/>
    </source>
</evidence>
<dbReference type="Gene3D" id="3.80.10.10">
    <property type="entry name" value="Ribonuclease Inhibitor"/>
    <property type="match status" value="2"/>
</dbReference>
<dbReference type="FunFam" id="3.80.10.10:FF:000380">
    <property type="entry name" value="Putative inactive leucine-rich repeat receptor-like protein kinase"/>
    <property type="match status" value="1"/>
</dbReference>
<dbReference type="PROSITE" id="PS50011">
    <property type="entry name" value="PROTEIN_KINASE_DOM"/>
    <property type="match status" value="1"/>
</dbReference>
<feature type="transmembrane region" description="Helical" evidence="8">
    <location>
        <begin position="395"/>
        <end position="419"/>
    </location>
</feature>
<dbReference type="InterPro" id="IPR011009">
    <property type="entry name" value="Kinase-like_dom_sf"/>
</dbReference>
<evidence type="ECO:0000256" key="6">
    <source>
        <dbReference type="ARBA" id="ARBA00023136"/>
    </source>
</evidence>
<dbReference type="RefSeq" id="XP_031383032.1">
    <property type="nucleotide sequence ID" value="XM_031527172.1"/>
</dbReference>
<gene>
    <name evidence="14" type="primary">LOC116197136</name>
    <name evidence="11" type="ORF">CDL15_Pgr005638</name>
</gene>